<evidence type="ECO:0000313" key="1">
    <source>
        <dbReference type="EMBL" id="CDR09001.1"/>
    </source>
</evidence>
<dbReference type="STRING" id="8022.A0A060ZT19"/>
<name>A0A060ZT19_ONCMY</name>
<dbReference type="Proteomes" id="UP000193380">
    <property type="component" value="Unassembled WGS sequence"/>
</dbReference>
<dbReference type="PaxDb" id="8022-A0A060ZT19"/>
<reference evidence="1" key="2">
    <citation type="submission" date="2014-03" db="EMBL/GenBank/DDBJ databases">
        <authorList>
            <person name="Genoscope - CEA"/>
        </authorList>
    </citation>
    <scope>NUCLEOTIDE SEQUENCE</scope>
</reference>
<gene>
    <name evidence="1" type="ORF">GSONMT00053201001</name>
</gene>
<organism evidence="1 2">
    <name type="scientific">Oncorhynchus mykiss</name>
    <name type="common">Rainbow trout</name>
    <name type="synonym">Salmo gairdneri</name>
    <dbReference type="NCBI Taxonomy" id="8022"/>
    <lineage>
        <taxon>Eukaryota</taxon>
        <taxon>Metazoa</taxon>
        <taxon>Chordata</taxon>
        <taxon>Craniata</taxon>
        <taxon>Vertebrata</taxon>
        <taxon>Euteleostomi</taxon>
        <taxon>Actinopterygii</taxon>
        <taxon>Neopterygii</taxon>
        <taxon>Teleostei</taxon>
        <taxon>Protacanthopterygii</taxon>
        <taxon>Salmoniformes</taxon>
        <taxon>Salmonidae</taxon>
        <taxon>Salmoninae</taxon>
        <taxon>Oncorhynchus</taxon>
    </lineage>
</organism>
<sequence>MTIPLPTMITSITTGTSSSQVMANPAGLNFLNVVGSVW</sequence>
<reference evidence="1" key="1">
    <citation type="journal article" date="2014" name="Nat. Commun.">
        <title>The rainbow trout genome provides novel insights into evolution after whole-genome duplication in vertebrates.</title>
        <authorList>
            <person name="Berthelot C."/>
            <person name="Brunet F."/>
            <person name="Chalopin D."/>
            <person name="Juanchich A."/>
            <person name="Bernard M."/>
            <person name="Noel B."/>
            <person name="Bento P."/>
            <person name="Da Silva C."/>
            <person name="Labadie K."/>
            <person name="Alberti A."/>
            <person name="Aury J.M."/>
            <person name="Louis A."/>
            <person name="Dehais P."/>
            <person name="Bardou P."/>
            <person name="Montfort J."/>
            <person name="Klopp C."/>
            <person name="Cabau C."/>
            <person name="Gaspin C."/>
            <person name="Thorgaard G.H."/>
            <person name="Boussaha M."/>
            <person name="Quillet E."/>
            <person name="Guyomard R."/>
            <person name="Galiana D."/>
            <person name="Bobe J."/>
            <person name="Volff J.N."/>
            <person name="Genet C."/>
            <person name="Wincker P."/>
            <person name="Jaillon O."/>
            <person name="Roest Crollius H."/>
            <person name="Guiguen Y."/>
        </authorList>
    </citation>
    <scope>NUCLEOTIDE SEQUENCE [LARGE SCALE GENOMIC DNA]</scope>
</reference>
<dbReference type="EMBL" id="FR970309">
    <property type="protein sequence ID" value="CDR09001.1"/>
    <property type="molecule type" value="Genomic_DNA"/>
</dbReference>
<protein>
    <submittedName>
        <fullName evidence="1">Uncharacterized protein</fullName>
    </submittedName>
</protein>
<evidence type="ECO:0000313" key="2">
    <source>
        <dbReference type="Proteomes" id="UP000193380"/>
    </source>
</evidence>
<accession>A0A060ZT19</accession>
<dbReference type="AlphaFoldDB" id="A0A060ZT19"/>
<proteinExistence type="predicted"/>